<feature type="transmembrane region" description="Helical" evidence="2">
    <location>
        <begin position="68"/>
        <end position="91"/>
    </location>
</feature>
<feature type="transmembrane region" description="Helical" evidence="2">
    <location>
        <begin position="407"/>
        <end position="428"/>
    </location>
</feature>
<feature type="transmembrane region" description="Helical" evidence="2">
    <location>
        <begin position="275"/>
        <end position="292"/>
    </location>
</feature>
<name>A0AAE3VBQ4_9FIRM</name>
<keyword evidence="2" id="KW-0812">Transmembrane</keyword>
<gene>
    <name evidence="3" type="ORF">J2S20_001727</name>
</gene>
<feature type="transmembrane region" description="Helical" evidence="2">
    <location>
        <begin position="312"/>
        <end position="330"/>
    </location>
</feature>
<feature type="transmembrane region" description="Helical" evidence="2">
    <location>
        <begin position="197"/>
        <end position="218"/>
    </location>
</feature>
<dbReference type="PANTHER" id="PTHR40033:SF1">
    <property type="entry name" value="CITRATE-SODIUM SYMPORTER"/>
    <property type="match status" value="1"/>
</dbReference>
<accession>A0AAE3VBQ4</accession>
<reference evidence="3" key="1">
    <citation type="submission" date="2023-07" db="EMBL/GenBank/DDBJ databases">
        <title>Genomic Encyclopedia of Type Strains, Phase IV (KMG-IV): sequencing the most valuable type-strain genomes for metagenomic binning, comparative biology and taxonomic classification.</title>
        <authorList>
            <person name="Goeker M."/>
        </authorList>
    </citation>
    <scope>NUCLEOTIDE SEQUENCE</scope>
    <source>
        <strain evidence="3">DSM 19659</strain>
    </source>
</reference>
<feature type="transmembrane region" description="Helical" evidence="2">
    <location>
        <begin position="162"/>
        <end position="185"/>
    </location>
</feature>
<sequence length="431" mass="45050">MEKKKTESGQIEIAGLPLKLYLPILVLTLLGMYTDAVPGGMVGGVLVLMVLGEGLNTLGRTVPGIRTYLGGSVICILGGAVIASAGLVPAGTSLLLDEFVNEGGFLVFYIAALITGSLFNIDRDLLLRATLKLLPTAVLSIAAGTLVVGLFGLLMGQSFLEAVLYIGIPMTSGGMTAGAVPLSSMYAEALHKDAGEILTRIAPATVLGNIVSIIYAALANRLGKCRPELSGDGRLVNDGIPVPERPPMQPGFANLCTGLVLALAFYQLGAICNHFVPLLPTYAWMIALVVLVKGSRLLSEEMEDAAREWGQFAIHSWTAAALTGIGMTLIDLATILRGLTPLYLMAVICSVTAITFTAAWIGRRFMGFYPLESAIAAGMCTTNMGGSGNVAVLSSAERMELLPFAQIVTRSCGALMLTLGGMLVQLISGSP</sequence>
<evidence type="ECO:0000313" key="4">
    <source>
        <dbReference type="Proteomes" id="UP001241537"/>
    </source>
</evidence>
<dbReference type="Pfam" id="PF03390">
    <property type="entry name" value="2HCT"/>
    <property type="match status" value="1"/>
</dbReference>
<evidence type="ECO:0000313" key="3">
    <source>
        <dbReference type="EMBL" id="MDQ0153020.1"/>
    </source>
</evidence>
<dbReference type="PANTHER" id="PTHR40033">
    <property type="entry name" value="NA(+)-MALATE SYMPORTER"/>
    <property type="match status" value="1"/>
</dbReference>
<dbReference type="PIRSF" id="PIRSF005348">
    <property type="entry name" value="YxkH"/>
    <property type="match status" value="1"/>
</dbReference>
<dbReference type="GO" id="GO:0005886">
    <property type="term" value="C:plasma membrane"/>
    <property type="evidence" value="ECO:0007669"/>
    <property type="project" value="UniProtKB-UniRule"/>
</dbReference>
<keyword evidence="1 2" id="KW-0472">Membrane</keyword>
<evidence type="ECO:0000256" key="2">
    <source>
        <dbReference type="SAM" id="Phobius"/>
    </source>
</evidence>
<comment type="similarity">
    <text evidence="1">Belongs to the 2-hydroxycarboxylate transporter (2-HCT) (TC 2.A.24) family.</text>
</comment>
<comment type="caution">
    <text evidence="3">The sequence shown here is derived from an EMBL/GenBank/DDBJ whole genome shotgun (WGS) entry which is preliminary data.</text>
</comment>
<protein>
    <submittedName>
        <fullName evidence="3">Na+/citrate or Na+/malate symporter</fullName>
    </submittedName>
</protein>
<dbReference type="Proteomes" id="UP001241537">
    <property type="component" value="Unassembled WGS sequence"/>
</dbReference>
<feature type="transmembrane region" description="Helical" evidence="2">
    <location>
        <begin position="39"/>
        <end position="56"/>
    </location>
</feature>
<dbReference type="GO" id="GO:0015293">
    <property type="term" value="F:symporter activity"/>
    <property type="evidence" value="ECO:0007669"/>
    <property type="project" value="UniProtKB-UniRule"/>
</dbReference>
<dbReference type="AlphaFoldDB" id="A0AAE3VBQ4"/>
<feature type="transmembrane region" description="Helical" evidence="2">
    <location>
        <begin position="342"/>
        <end position="362"/>
    </location>
</feature>
<organism evidence="3 4">
    <name type="scientific">Moryella indoligenes</name>
    <dbReference type="NCBI Taxonomy" id="371674"/>
    <lineage>
        <taxon>Bacteria</taxon>
        <taxon>Bacillati</taxon>
        <taxon>Bacillota</taxon>
        <taxon>Clostridia</taxon>
        <taxon>Lachnospirales</taxon>
        <taxon>Lachnospiraceae</taxon>
        <taxon>Moryella</taxon>
    </lineage>
</organism>
<keyword evidence="2" id="KW-1133">Transmembrane helix</keyword>
<dbReference type="GO" id="GO:0008514">
    <property type="term" value="F:organic anion transmembrane transporter activity"/>
    <property type="evidence" value="ECO:0007669"/>
    <property type="project" value="InterPro"/>
</dbReference>
<keyword evidence="1" id="KW-0769">Symport</keyword>
<keyword evidence="4" id="KW-1185">Reference proteome</keyword>
<feature type="transmembrane region" description="Helical" evidence="2">
    <location>
        <begin position="12"/>
        <end position="33"/>
    </location>
</feature>
<keyword evidence="1" id="KW-0813">Transport</keyword>
<dbReference type="InterPro" id="IPR004679">
    <property type="entry name" value="2-OHcarboxylate_transport"/>
</dbReference>
<feature type="transmembrane region" description="Helical" evidence="2">
    <location>
        <begin position="103"/>
        <end position="121"/>
    </location>
</feature>
<dbReference type="RefSeq" id="WP_307255029.1">
    <property type="nucleotide sequence ID" value="NZ_JAUSTO010000011.1"/>
</dbReference>
<dbReference type="EMBL" id="JAUSTO010000011">
    <property type="protein sequence ID" value="MDQ0153020.1"/>
    <property type="molecule type" value="Genomic_DNA"/>
</dbReference>
<feature type="transmembrane region" description="Helical" evidence="2">
    <location>
        <begin position="133"/>
        <end position="156"/>
    </location>
</feature>
<proteinExistence type="inferred from homology"/>
<evidence type="ECO:0000256" key="1">
    <source>
        <dbReference type="PIRNR" id="PIRNR005348"/>
    </source>
</evidence>